<accession>A0A7V9AAW0</accession>
<organism evidence="1 2">
    <name type="scientific">Thermogemmata fonticola</name>
    <dbReference type="NCBI Taxonomy" id="2755323"/>
    <lineage>
        <taxon>Bacteria</taxon>
        <taxon>Pseudomonadati</taxon>
        <taxon>Planctomycetota</taxon>
        <taxon>Planctomycetia</taxon>
        <taxon>Gemmatales</taxon>
        <taxon>Gemmataceae</taxon>
        <taxon>Thermogemmata</taxon>
    </lineage>
</organism>
<dbReference type="Gene3D" id="2.40.10.120">
    <property type="match status" value="1"/>
</dbReference>
<protein>
    <submittedName>
        <fullName evidence="1">Trypsin-like peptidase domain-containing protein</fullName>
    </submittedName>
</protein>
<dbReference type="RefSeq" id="WP_194536741.1">
    <property type="nucleotide sequence ID" value="NZ_JACEFB010000002.1"/>
</dbReference>
<proteinExistence type="predicted"/>
<gene>
    <name evidence="1" type="ORF">H0921_03930</name>
</gene>
<sequence>MVSAWTLIMPGVMTSILWTEALLACPRVSVARGPTGTGVVIAVQNEIGWLLTAAHVAIDERVEVAFTSWQSYPDVAWYARQARVVARWPQQDLALVRFETGGRKIPVLPLAPPWARPKRFPAAAWSIGINSEGGATLRAERLEAREYVDDAGKEGVFFWRTAQAPLAGRSGGPLLDAQRRVIGIAVAARASRGYYLHHDEILAALLSSHYKHLLPFR</sequence>
<dbReference type="SUPFAM" id="SSF50494">
    <property type="entry name" value="Trypsin-like serine proteases"/>
    <property type="match status" value="1"/>
</dbReference>
<evidence type="ECO:0000313" key="1">
    <source>
        <dbReference type="EMBL" id="MBA2225309.1"/>
    </source>
</evidence>
<dbReference type="AlphaFoldDB" id="A0A7V9AAW0"/>
<keyword evidence="2" id="KW-1185">Reference proteome</keyword>
<comment type="caution">
    <text evidence="1">The sequence shown here is derived from an EMBL/GenBank/DDBJ whole genome shotgun (WGS) entry which is preliminary data.</text>
</comment>
<name>A0A7V9AAW0_9BACT</name>
<reference evidence="1 2" key="1">
    <citation type="submission" date="2020-07" db="EMBL/GenBank/DDBJ databases">
        <title>Thermogemmata thermophila gen. nov., sp. nov., a novel moderate thermophilic planctomycete from a Kamchatka hot spring.</title>
        <authorList>
            <person name="Elcheninov A.G."/>
            <person name="Podosokorskaya O.A."/>
            <person name="Kovaleva O.L."/>
            <person name="Novikov A."/>
            <person name="Bonch-Osmolovskaya E.A."/>
            <person name="Toshchakov S.V."/>
            <person name="Kublanov I.V."/>
        </authorList>
    </citation>
    <scope>NUCLEOTIDE SEQUENCE [LARGE SCALE GENOMIC DNA]</scope>
    <source>
        <strain evidence="1 2">2918</strain>
    </source>
</reference>
<dbReference type="Proteomes" id="UP000542342">
    <property type="component" value="Unassembled WGS sequence"/>
</dbReference>
<evidence type="ECO:0000313" key="2">
    <source>
        <dbReference type="Proteomes" id="UP000542342"/>
    </source>
</evidence>
<dbReference type="EMBL" id="JACEFB010000002">
    <property type="protein sequence ID" value="MBA2225309.1"/>
    <property type="molecule type" value="Genomic_DNA"/>
</dbReference>
<dbReference type="InterPro" id="IPR009003">
    <property type="entry name" value="Peptidase_S1_PA"/>
</dbReference>
<dbReference type="Pfam" id="PF13365">
    <property type="entry name" value="Trypsin_2"/>
    <property type="match status" value="1"/>
</dbReference>